<protein>
    <recommendedName>
        <fullName evidence="1">Endonuclease/exonuclease/phosphatase domain-containing protein</fullName>
    </recommendedName>
</protein>
<dbReference type="PANTHER" id="PTHR33481">
    <property type="entry name" value="REVERSE TRANSCRIPTASE"/>
    <property type="match status" value="1"/>
</dbReference>
<feature type="domain" description="Endonuclease/exonuclease/phosphatase" evidence="1">
    <location>
        <begin position="20"/>
        <end position="134"/>
    </location>
</feature>
<dbReference type="EMBL" id="AVOT02026996">
    <property type="protein sequence ID" value="MBW0518935.1"/>
    <property type="molecule type" value="Genomic_DNA"/>
</dbReference>
<dbReference type="InterPro" id="IPR043502">
    <property type="entry name" value="DNA/RNA_pol_sf"/>
</dbReference>
<dbReference type="Proteomes" id="UP000765509">
    <property type="component" value="Unassembled WGS sequence"/>
</dbReference>
<dbReference type="PANTHER" id="PTHR33481:SF1">
    <property type="entry name" value="ENDONUCLEASE_EXONUCLEASE_PHOSPHATASE DOMAIN-CONTAINING PROTEIN-RELATED"/>
    <property type="match status" value="1"/>
</dbReference>
<dbReference type="OrthoDB" id="407509at2759"/>
<accession>A0A9Q3HY21</accession>
<dbReference type="SUPFAM" id="SSF56672">
    <property type="entry name" value="DNA/RNA polymerases"/>
    <property type="match status" value="1"/>
</dbReference>
<dbReference type="InterPro" id="IPR036691">
    <property type="entry name" value="Endo/exonu/phosph_ase_sf"/>
</dbReference>
<dbReference type="Pfam" id="PF14529">
    <property type="entry name" value="Exo_endo_phos_2"/>
    <property type="match status" value="1"/>
</dbReference>
<sequence>MYLCKKTYPHTQHYTIPVLYNTPPKFEALEPLKLWLANYSIRGLPTLIAMDSNLHHPLWNPPRYHHSHSEAKTLLKIMEGKSFYLSSPPGIPTFLSRRGSATTIDHLWANARARKLITSTHIQLNNHASDHQPISATISLDFQQTASKVSQITMNFSNLDRAKFKNDIQNDLKQAPLATENLTKNNIDETITNLTNIIRDNYFKQGKRINFNKAKQKPWWDKTVLTPLVKGRNKARKWALIDKTLEAKNCYQAWQFAFKTEIKRLKNEHWRKFLAEKSSNHVFQAYKFTKPLFSGNILPLRNSEGNMILDNKIKAKMLLEGTSVINNQVDTSDIDQTLFDPQFSFPPITTQEIARALEELPKKKAPGPDQIVNELLKEISLLLTPHLEKVFNGCLRNGYFPLSWKSAVTAIIRKAGKDDYSDPKSYRPIALLNTLGKLFEKIINDRLSFWAEHTGTLANGHMGGRPGRSIYDAFVILTSWIKAQWRKGRVVIGLFLDVSSAYPSVILIFLTL</sequence>
<evidence type="ECO:0000313" key="2">
    <source>
        <dbReference type="EMBL" id="MBW0518935.1"/>
    </source>
</evidence>
<keyword evidence="3" id="KW-1185">Reference proteome</keyword>
<reference evidence="2" key="1">
    <citation type="submission" date="2021-03" db="EMBL/GenBank/DDBJ databases">
        <title>Draft genome sequence of rust myrtle Austropuccinia psidii MF-1, a brazilian biotype.</title>
        <authorList>
            <person name="Quecine M.C."/>
            <person name="Pachon D.M.R."/>
            <person name="Bonatelli M.L."/>
            <person name="Correr F.H."/>
            <person name="Franceschini L.M."/>
            <person name="Leite T.F."/>
            <person name="Margarido G.R.A."/>
            <person name="Almeida C.A."/>
            <person name="Ferrarezi J.A."/>
            <person name="Labate C.A."/>
        </authorList>
    </citation>
    <scope>NUCLEOTIDE SEQUENCE</scope>
    <source>
        <strain evidence="2">MF-1</strain>
    </source>
</reference>
<evidence type="ECO:0000259" key="1">
    <source>
        <dbReference type="Pfam" id="PF14529"/>
    </source>
</evidence>
<proteinExistence type="predicted"/>
<comment type="caution">
    <text evidence="2">The sequence shown here is derived from an EMBL/GenBank/DDBJ whole genome shotgun (WGS) entry which is preliminary data.</text>
</comment>
<dbReference type="SUPFAM" id="SSF56219">
    <property type="entry name" value="DNase I-like"/>
    <property type="match status" value="1"/>
</dbReference>
<gene>
    <name evidence="2" type="ORF">O181_058650</name>
</gene>
<dbReference type="GO" id="GO:0003824">
    <property type="term" value="F:catalytic activity"/>
    <property type="evidence" value="ECO:0007669"/>
    <property type="project" value="InterPro"/>
</dbReference>
<dbReference type="AlphaFoldDB" id="A0A9Q3HY21"/>
<dbReference type="InterPro" id="IPR005135">
    <property type="entry name" value="Endo/exonuclease/phosphatase"/>
</dbReference>
<organism evidence="2 3">
    <name type="scientific">Austropuccinia psidii MF-1</name>
    <dbReference type="NCBI Taxonomy" id="1389203"/>
    <lineage>
        <taxon>Eukaryota</taxon>
        <taxon>Fungi</taxon>
        <taxon>Dikarya</taxon>
        <taxon>Basidiomycota</taxon>
        <taxon>Pucciniomycotina</taxon>
        <taxon>Pucciniomycetes</taxon>
        <taxon>Pucciniales</taxon>
        <taxon>Sphaerophragmiaceae</taxon>
        <taxon>Austropuccinia</taxon>
    </lineage>
</organism>
<dbReference type="Gene3D" id="3.60.10.10">
    <property type="entry name" value="Endonuclease/exonuclease/phosphatase"/>
    <property type="match status" value="1"/>
</dbReference>
<evidence type="ECO:0000313" key="3">
    <source>
        <dbReference type="Proteomes" id="UP000765509"/>
    </source>
</evidence>
<name>A0A9Q3HY21_9BASI</name>